<dbReference type="Gene3D" id="1.20.1250.20">
    <property type="entry name" value="MFS general substrate transporter like domains"/>
    <property type="match status" value="1"/>
</dbReference>
<evidence type="ECO:0000256" key="8">
    <source>
        <dbReference type="SAM" id="Phobius"/>
    </source>
</evidence>
<evidence type="ECO:0000259" key="9">
    <source>
        <dbReference type="PROSITE" id="PS50850"/>
    </source>
</evidence>
<feature type="transmembrane region" description="Helical" evidence="8">
    <location>
        <begin position="12"/>
        <end position="33"/>
    </location>
</feature>
<reference evidence="10 13" key="2">
    <citation type="submission" date="2019-07" db="EMBL/GenBank/DDBJ databases">
        <title>Whole genome shotgun sequence of Lactobacillus siliginis NBRC 101315.</title>
        <authorList>
            <person name="Hosoyama A."/>
            <person name="Uohara A."/>
            <person name="Ohji S."/>
            <person name="Ichikawa N."/>
        </authorList>
    </citation>
    <scope>NUCLEOTIDE SEQUENCE [LARGE SCALE GENOMIC DNA]</scope>
    <source>
        <strain evidence="10 13">NBRC 101315</strain>
    </source>
</reference>
<keyword evidence="12" id="KW-1185">Reference proteome</keyword>
<evidence type="ECO:0000256" key="4">
    <source>
        <dbReference type="ARBA" id="ARBA00022475"/>
    </source>
</evidence>
<evidence type="ECO:0000313" key="13">
    <source>
        <dbReference type="Proteomes" id="UP000321429"/>
    </source>
</evidence>
<accession>A0A0R2KX11</accession>
<evidence type="ECO:0000256" key="6">
    <source>
        <dbReference type="ARBA" id="ARBA00022989"/>
    </source>
</evidence>
<evidence type="ECO:0000313" key="12">
    <source>
        <dbReference type="Proteomes" id="UP000051139"/>
    </source>
</evidence>
<name>A0A0R2KX11_9LACO</name>
<dbReference type="OrthoDB" id="2321349at2"/>
<feature type="domain" description="Major facilitator superfamily (MFS) profile" evidence="9">
    <location>
        <begin position="15"/>
        <end position="518"/>
    </location>
</feature>
<proteinExistence type="inferred from homology"/>
<feature type="transmembrane region" description="Helical" evidence="8">
    <location>
        <begin position="111"/>
        <end position="131"/>
    </location>
</feature>
<dbReference type="InterPro" id="IPR004638">
    <property type="entry name" value="EmrB-like"/>
</dbReference>
<evidence type="ECO:0000313" key="11">
    <source>
        <dbReference type="EMBL" id="KRN93993.1"/>
    </source>
</evidence>
<keyword evidence="6 8" id="KW-1133">Transmembrane helix</keyword>
<feature type="transmembrane region" description="Helical" evidence="8">
    <location>
        <begin position="138"/>
        <end position="157"/>
    </location>
</feature>
<dbReference type="EMBL" id="BJUD01000076">
    <property type="protein sequence ID" value="GEK29592.1"/>
    <property type="molecule type" value="Genomic_DNA"/>
</dbReference>
<evidence type="ECO:0000256" key="7">
    <source>
        <dbReference type="ARBA" id="ARBA00023136"/>
    </source>
</evidence>
<gene>
    <name evidence="11" type="ORF">IV55_GL000654</name>
    <name evidence="10" type="ORF">LSI01_19030</name>
</gene>
<dbReference type="InterPro" id="IPR036259">
    <property type="entry name" value="MFS_trans_sf"/>
</dbReference>
<dbReference type="Proteomes" id="UP000321429">
    <property type="component" value="Unassembled WGS sequence"/>
</dbReference>
<dbReference type="STRING" id="348151.IV55_GL000654"/>
<feature type="transmembrane region" description="Helical" evidence="8">
    <location>
        <begin position="200"/>
        <end position="220"/>
    </location>
</feature>
<evidence type="ECO:0000256" key="1">
    <source>
        <dbReference type="ARBA" id="ARBA00004651"/>
    </source>
</evidence>
<keyword evidence="7 8" id="KW-0472">Membrane</keyword>
<feature type="transmembrane region" description="Helical" evidence="8">
    <location>
        <begin position="268"/>
        <end position="289"/>
    </location>
</feature>
<dbReference type="Gene3D" id="1.20.1720.10">
    <property type="entry name" value="Multidrug resistance protein D"/>
    <property type="match status" value="1"/>
</dbReference>
<dbReference type="PRINTS" id="PR01036">
    <property type="entry name" value="TCRTETB"/>
</dbReference>
<feature type="transmembrane region" description="Helical" evidence="8">
    <location>
        <begin position="362"/>
        <end position="383"/>
    </location>
</feature>
<feature type="transmembrane region" description="Helical" evidence="8">
    <location>
        <begin position="336"/>
        <end position="356"/>
    </location>
</feature>
<keyword evidence="3" id="KW-0813">Transport</keyword>
<comment type="caution">
    <text evidence="11">The sequence shown here is derived from an EMBL/GenBank/DDBJ whole genome shotgun (WGS) entry which is preliminary data.</text>
</comment>
<comment type="subcellular location">
    <subcellularLocation>
        <location evidence="1">Cell membrane</location>
        <topology evidence="1">Multi-pass membrane protein</topology>
    </subcellularLocation>
</comment>
<dbReference type="SUPFAM" id="SSF103473">
    <property type="entry name" value="MFS general substrate transporter"/>
    <property type="match status" value="1"/>
</dbReference>
<keyword evidence="5 8" id="KW-0812">Transmembrane</keyword>
<sequence length="521" mass="56225">MKQHTISPTVRHWLALVAVCLGVFMALLDVTVVNVALPTIQHDFNETFNDLQWIINAYTMMYAVFLLVVAKLGDRFGRKRFFQIGMFVFTIGSLASAFAQTGFQLNVFRGVQGIGGAAMMSLSMAIVAVTFTGKERGIALGIWSSVVGLATAIGPLFGGVLVQLFSWRAIFLMNLPIGLIALIIGYLFIDESYGNQHGKLDLPGIFISTAALFCIILGLLQKENHAQWSWLNPHVVGLIGLGILLLAGFIFLELHVAQPMIDMHIFRYPTFVGASIAAFGLGAGLYAFYTYLTVLMQNYIGYSAMETGLRQLTISVFSLFLGPVIGMLTNRWGNRWLAASGLVFIACGLMIIYRSISPDVTYADFAIGFVFLGLGNATVNPPLSSAAISNLEPRYLGMASGIVNVFRQFGISFGVVTLGIQLNNGYRDSILQHLPAAKLPTAAVDGVQTGLLKAGPFSGPAVLHSPRAAQLQQLPAFKTVQLTVTRAFDTGFKNVLLLAAGFIIIGAVAAACLIHDEPSKK</sequence>
<feature type="transmembrane region" description="Helical" evidence="8">
    <location>
        <begin position="169"/>
        <end position="188"/>
    </location>
</feature>
<protein>
    <submittedName>
        <fullName evidence="11">EmrB QacA subfamily drug resistance transporter</fullName>
    </submittedName>
    <submittedName>
        <fullName evidence="10">MFS transporter</fullName>
    </submittedName>
</protein>
<dbReference type="GO" id="GO:0022857">
    <property type="term" value="F:transmembrane transporter activity"/>
    <property type="evidence" value="ECO:0007669"/>
    <property type="project" value="InterPro"/>
</dbReference>
<dbReference type="PATRIC" id="fig|348151.3.peg.669"/>
<comment type="similarity">
    <text evidence="2">Belongs to the major facilitator superfamily. EmrB family.</text>
</comment>
<dbReference type="PANTHER" id="PTHR42718:SF9">
    <property type="entry name" value="MAJOR FACILITATOR SUPERFAMILY MULTIDRUG TRANSPORTER MFSC"/>
    <property type="match status" value="1"/>
</dbReference>
<dbReference type="Proteomes" id="UP000051139">
    <property type="component" value="Unassembled WGS sequence"/>
</dbReference>
<dbReference type="AlphaFoldDB" id="A0A0R2KX11"/>
<dbReference type="PANTHER" id="PTHR42718">
    <property type="entry name" value="MAJOR FACILITATOR SUPERFAMILY MULTIDRUG TRANSPORTER MFSC"/>
    <property type="match status" value="1"/>
</dbReference>
<dbReference type="EMBL" id="JQCB01000018">
    <property type="protein sequence ID" value="KRN93993.1"/>
    <property type="molecule type" value="Genomic_DNA"/>
</dbReference>
<feature type="transmembrane region" description="Helical" evidence="8">
    <location>
        <begin position="495"/>
        <end position="514"/>
    </location>
</feature>
<dbReference type="RefSeq" id="WP_057811529.1">
    <property type="nucleotide sequence ID" value="NZ_BJUD01000076.1"/>
</dbReference>
<evidence type="ECO:0000256" key="3">
    <source>
        <dbReference type="ARBA" id="ARBA00022448"/>
    </source>
</evidence>
<dbReference type="CDD" id="cd17321">
    <property type="entry name" value="MFS_MMR_MDR_like"/>
    <property type="match status" value="1"/>
</dbReference>
<dbReference type="InterPro" id="IPR020846">
    <property type="entry name" value="MFS_dom"/>
</dbReference>
<dbReference type="GO" id="GO:0005886">
    <property type="term" value="C:plasma membrane"/>
    <property type="evidence" value="ECO:0007669"/>
    <property type="project" value="UniProtKB-SubCell"/>
</dbReference>
<feature type="transmembrane region" description="Helical" evidence="8">
    <location>
        <begin position="235"/>
        <end position="256"/>
    </location>
</feature>
<dbReference type="NCBIfam" id="TIGR00711">
    <property type="entry name" value="efflux_EmrB"/>
    <property type="match status" value="1"/>
</dbReference>
<feature type="transmembrane region" description="Helical" evidence="8">
    <location>
        <begin position="81"/>
        <end position="99"/>
    </location>
</feature>
<evidence type="ECO:0000256" key="5">
    <source>
        <dbReference type="ARBA" id="ARBA00022692"/>
    </source>
</evidence>
<dbReference type="InterPro" id="IPR011701">
    <property type="entry name" value="MFS"/>
</dbReference>
<evidence type="ECO:0000256" key="2">
    <source>
        <dbReference type="ARBA" id="ARBA00008537"/>
    </source>
</evidence>
<reference evidence="11 12" key="1">
    <citation type="journal article" date="2015" name="Genome Announc.">
        <title>Expanding the biotechnology potential of lactobacilli through comparative genomics of 213 strains and associated genera.</title>
        <authorList>
            <person name="Sun Z."/>
            <person name="Harris H.M."/>
            <person name="McCann A."/>
            <person name="Guo C."/>
            <person name="Argimon S."/>
            <person name="Zhang W."/>
            <person name="Yang X."/>
            <person name="Jeffery I.B."/>
            <person name="Cooney J.C."/>
            <person name="Kagawa T.F."/>
            <person name="Liu W."/>
            <person name="Song Y."/>
            <person name="Salvetti E."/>
            <person name="Wrobel A."/>
            <person name="Rasinkangas P."/>
            <person name="Parkhill J."/>
            <person name="Rea M.C."/>
            <person name="O'Sullivan O."/>
            <person name="Ritari J."/>
            <person name="Douillard F.P."/>
            <person name="Paul Ross R."/>
            <person name="Yang R."/>
            <person name="Briner A.E."/>
            <person name="Felis G.E."/>
            <person name="de Vos W.M."/>
            <person name="Barrangou R."/>
            <person name="Klaenhammer T.R."/>
            <person name="Caufield P.W."/>
            <person name="Cui Y."/>
            <person name="Zhang H."/>
            <person name="O'Toole P.W."/>
        </authorList>
    </citation>
    <scope>NUCLEOTIDE SEQUENCE [LARGE SCALE GENOMIC DNA]</scope>
    <source>
        <strain evidence="11 12">DSM 22696</strain>
    </source>
</reference>
<keyword evidence="4" id="KW-1003">Cell membrane</keyword>
<dbReference type="Pfam" id="PF07690">
    <property type="entry name" value="MFS_1"/>
    <property type="match status" value="1"/>
</dbReference>
<feature type="transmembrane region" description="Helical" evidence="8">
    <location>
        <begin position="53"/>
        <end position="69"/>
    </location>
</feature>
<feature type="transmembrane region" description="Helical" evidence="8">
    <location>
        <begin position="309"/>
        <end position="329"/>
    </location>
</feature>
<dbReference type="PROSITE" id="PS50850">
    <property type="entry name" value="MFS"/>
    <property type="match status" value="1"/>
</dbReference>
<organism evidence="11 12">
    <name type="scientific">Furfurilactobacillus siliginis</name>
    <dbReference type="NCBI Taxonomy" id="348151"/>
    <lineage>
        <taxon>Bacteria</taxon>
        <taxon>Bacillati</taxon>
        <taxon>Bacillota</taxon>
        <taxon>Bacilli</taxon>
        <taxon>Lactobacillales</taxon>
        <taxon>Lactobacillaceae</taxon>
        <taxon>Furfurilactobacillus</taxon>
    </lineage>
</organism>
<evidence type="ECO:0000313" key="10">
    <source>
        <dbReference type="EMBL" id="GEK29592.1"/>
    </source>
</evidence>